<evidence type="ECO:0000313" key="2">
    <source>
        <dbReference type="EMBL" id="MBL3577705.1"/>
    </source>
</evidence>
<protein>
    <submittedName>
        <fullName evidence="2">Arylesterase</fullName>
    </submittedName>
</protein>
<dbReference type="PANTHER" id="PTHR30383:SF24">
    <property type="entry name" value="THIOESTERASE 1_PROTEASE 1_LYSOPHOSPHOLIPASE L1"/>
    <property type="match status" value="1"/>
</dbReference>
<dbReference type="Pfam" id="PF13472">
    <property type="entry name" value="Lipase_GDSL_2"/>
    <property type="match status" value="1"/>
</dbReference>
<reference evidence="3" key="1">
    <citation type="submission" date="2021-01" db="EMBL/GenBank/DDBJ databases">
        <title>Draft genomes of Rhodovulum sulfidophilum.</title>
        <authorList>
            <person name="Guzman M.S."/>
        </authorList>
    </citation>
    <scope>NUCLEOTIDE SEQUENCE [LARGE SCALE GENOMIC DNA]</scope>
    <source>
        <strain evidence="3">AB19</strain>
    </source>
</reference>
<accession>A0ABS1RDJ9</accession>
<organism evidence="2 3">
    <name type="scientific">Rhodovulum visakhapatnamense</name>
    <dbReference type="NCBI Taxonomy" id="364297"/>
    <lineage>
        <taxon>Bacteria</taxon>
        <taxon>Pseudomonadati</taxon>
        <taxon>Pseudomonadota</taxon>
        <taxon>Alphaproteobacteria</taxon>
        <taxon>Rhodobacterales</taxon>
        <taxon>Paracoccaceae</taxon>
        <taxon>Rhodovulum</taxon>
    </lineage>
</organism>
<evidence type="ECO:0000313" key="3">
    <source>
        <dbReference type="Proteomes" id="UP000635853"/>
    </source>
</evidence>
<dbReference type="InterPro" id="IPR036514">
    <property type="entry name" value="SGNH_hydro_sf"/>
</dbReference>
<dbReference type="Proteomes" id="UP000635853">
    <property type="component" value="Unassembled WGS sequence"/>
</dbReference>
<dbReference type="SUPFAM" id="SSF52266">
    <property type="entry name" value="SGNH hydrolase"/>
    <property type="match status" value="1"/>
</dbReference>
<comment type="caution">
    <text evidence="2">The sequence shown here is derived from an EMBL/GenBank/DDBJ whole genome shotgun (WGS) entry which is preliminary data.</text>
</comment>
<proteinExistence type="predicted"/>
<evidence type="ECO:0000259" key="1">
    <source>
        <dbReference type="Pfam" id="PF13472"/>
    </source>
</evidence>
<dbReference type="InterPro" id="IPR051532">
    <property type="entry name" value="Ester_Hydrolysis_Enzymes"/>
</dbReference>
<keyword evidence="3" id="KW-1185">Reference proteome</keyword>
<feature type="domain" description="SGNH hydrolase-type esterase" evidence="1">
    <location>
        <begin position="69"/>
        <end position="236"/>
    </location>
</feature>
<name>A0ABS1RDJ9_9RHOB</name>
<dbReference type="Gene3D" id="3.40.50.1110">
    <property type="entry name" value="SGNH hydrolase"/>
    <property type="match status" value="1"/>
</dbReference>
<dbReference type="PANTHER" id="PTHR30383">
    <property type="entry name" value="THIOESTERASE 1/PROTEASE 1/LYSOPHOSPHOLIPASE L1"/>
    <property type="match status" value="1"/>
</dbReference>
<dbReference type="InterPro" id="IPR013830">
    <property type="entry name" value="SGNH_hydro"/>
</dbReference>
<sequence>MPCRISTGPALPSSVKVTSLSERIGSAIERCLRCLPLLRYGAARRTLKLAAALVLAGTAATAQPVTIAALGDSLTQGYGLPQEEGFVPQLEAWLNAQGAEVTVLNAGVSGDTTAGGLSRIGWTLTPEVGGLIVALGGNDLLRGIDPAASRANLDAILTRADAAHVPVLLVGLDAPGNYGPEFKAAFDAMYPELAKAHDALYFPNFLKGLTDLPDRGAAMARYMQADGIHPSAEGVARVVEAMGPSVLELVARAKVAAGG</sequence>
<dbReference type="CDD" id="cd01822">
    <property type="entry name" value="Lysophospholipase_L1_like"/>
    <property type="match status" value="1"/>
</dbReference>
<dbReference type="EMBL" id="JAESIL010000018">
    <property type="protein sequence ID" value="MBL3577705.1"/>
    <property type="molecule type" value="Genomic_DNA"/>
</dbReference>
<gene>
    <name evidence="2" type="ORF">JMJ92_05970</name>
</gene>